<keyword evidence="9 12" id="KW-0175">Coiled coil</keyword>
<dbReference type="PRINTS" id="PR01248">
    <property type="entry name" value="TYPE1KERATIN"/>
</dbReference>
<feature type="region of interest" description="Disordered" evidence="13">
    <location>
        <begin position="382"/>
        <end position="422"/>
    </location>
</feature>
<dbReference type="InterPro" id="IPR001715">
    <property type="entry name" value="CH_dom"/>
</dbReference>
<dbReference type="AlphaFoldDB" id="A0A9Q1CVL2"/>
<feature type="region of interest" description="Disordered" evidence="13">
    <location>
        <begin position="793"/>
        <end position="814"/>
    </location>
</feature>
<feature type="coiled-coil region" evidence="12">
    <location>
        <begin position="70"/>
        <end position="111"/>
    </location>
</feature>
<dbReference type="SMART" id="SM00033">
    <property type="entry name" value="CH"/>
    <property type="match status" value="4"/>
</dbReference>
<feature type="domain" description="Calponin-homology (CH)" evidence="14">
    <location>
        <begin position="658"/>
        <end position="765"/>
    </location>
</feature>
<feature type="coiled-coil region" evidence="12">
    <location>
        <begin position="176"/>
        <end position="255"/>
    </location>
</feature>
<dbReference type="Gene3D" id="1.10.418.10">
    <property type="entry name" value="Calponin-like domain"/>
    <property type="match status" value="4"/>
</dbReference>
<feature type="domain" description="Calponin-homology (CH)" evidence="14">
    <location>
        <begin position="857"/>
        <end position="965"/>
    </location>
</feature>
<feature type="domain" description="Calponin-homology (CH)" evidence="14">
    <location>
        <begin position="491"/>
        <end position="598"/>
    </location>
</feature>
<dbReference type="InterPro" id="IPR002957">
    <property type="entry name" value="Keratin_I"/>
</dbReference>
<evidence type="ECO:0000256" key="3">
    <source>
        <dbReference type="ARBA" id="ARBA00005666"/>
    </source>
</evidence>
<dbReference type="InterPro" id="IPR036872">
    <property type="entry name" value="CH_dom_sf"/>
</dbReference>
<dbReference type="EMBL" id="JAFJMO010000019">
    <property type="protein sequence ID" value="KAJ8249777.1"/>
    <property type="molecule type" value="Genomic_DNA"/>
</dbReference>
<dbReference type="GO" id="GO:0030027">
    <property type="term" value="C:lamellipodium"/>
    <property type="evidence" value="ECO:0007669"/>
    <property type="project" value="TreeGrafter"/>
</dbReference>
<evidence type="ECO:0000256" key="5">
    <source>
        <dbReference type="ARBA" id="ARBA00022737"/>
    </source>
</evidence>
<dbReference type="InterPro" id="IPR028433">
    <property type="entry name" value="Parvin"/>
</dbReference>
<keyword evidence="17" id="KW-1185">Reference proteome</keyword>
<organism evidence="16 17">
    <name type="scientific">Conger conger</name>
    <name type="common">Conger eel</name>
    <name type="synonym">Muraena conger</name>
    <dbReference type="NCBI Taxonomy" id="82655"/>
    <lineage>
        <taxon>Eukaryota</taxon>
        <taxon>Metazoa</taxon>
        <taxon>Chordata</taxon>
        <taxon>Craniata</taxon>
        <taxon>Vertebrata</taxon>
        <taxon>Euteleostomi</taxon>
        <taxon>Actinopterygii</taxon>
        <taxon>Neopterygii</taxon>
        <taxon>Teleostei</taxon>
        <taxon>Anguilliformes</taxon>
        <taxon>Congridae</taxon>
        <taxon>Conger</taxon>
    </lineage>
</organism>
<feature type="coiled-coil region" evidence="12">
    <location>
        <begin position="282"/>
        <end position="369"/>
    </location>
</feature>
<evidence type="ECO:0000256" key="9">
    <source>
        <dbReference type="ARBA" id="ARBA00023054"/>
    </source>
</evidence>
<feature type="region of interest" description="Disordered" evidence="13">
    <location>
        <begin position="1"/>
        <end position="34"/>
    </location>
</feature>
<keyword evidence="7" id="KW-0403">Intermediate filament</keyword>
<evidence type="ECO:0000256" key="11">
    <source>
        <dbReference type="ARBA" id="ARBA00023212"/>
    </source>
</evidence>
<evidence type="ECO:0000256" key="7">
    <source>
        <dbReference type="ARBA" id="ARBA00022754"/>
    </source>
</evidence>
<evidence type="ECO:0000259" key="15">
    <source>
        <dbReference type="PROSITE" id="PS51842"/>
    </source>
</evidence>
<dbReference type="CDD" id="cd21338">
    <property type="entry name" value="CH_PARVB_rpt2"/>
    <property type="match status" value="1"/>
</dbReference>
<dbReference type="Pfam" id="PF00038">
    <property type="entry name" value="Filament"/>
    <property type="match status" value="1"/>
</dbReference>
<feature type="domain" description="IF rod" evidence="15">
    <location>
        <begin position="73"/>
        <end position="384"/>
    </location>
</feature>
<dbReference type="PROSITE" id="PS51842">
    <property type="entry name" value="IF_ROD_2"/>
    <property type="match status" value="1"/>
</dbReference>
<evidence type="ECO:0000259" key="14">
    <source>
        <dbReference type="PROSITE" id="PS50021"/>
    </source>
</evidence>
<dbReference type="SUPFAM" id="SSF47576">
    <property type="entry name" value="Calponin-homology domain, CH-domain"/>
    <property type="match status" value="2"/>
</dbReference>
<dbReference type="PROSITE" id="PS50021">
    <property type="entry name" value="CH"/>
    <property type="match status" value="4"/>
</dbReference>
<dbReference type="Proteomes" id="UP001152803">
    <property type="component" value="Unassembled WGS sequence"/>
</dbReference>
<accession>A0A9Q1CVL2</accession>
<proteinExistence type="inferred from homology"/>
<dbReference type="GO" id="GO:0030018">
    <property type="term" value="C:Z disc"/>
    <property type="evidence" value="ECO:0007669"/>
    <property type="project" value="UniProtKB-SubCell"/>
</dbReference>
<dbReference type="FunFam" id="1.10.418.10:FF:000015">
    <property type="entry name" value="Parvin beta"/>
    <property type="match status" value="2"/>
</dbReference>
<keyword evidence="6" id="KW-0416">Keratin</keyword>
<feature type="compositionally biased region" description="Low complexity" evidence="13">
    <location>
        <begin position="1179"/>
        <end position="1192"/>
    </location>
</feature>
<dbReference type="GO" id="GO:0005882">
    <property type="term" value="C:intermediate filament"/>
    <property type="evidence" value="ECO:0007669"/>
    <property type="project" value="UniProtKB-KW"/>
</dbReference>
<keyword evidence="4" id="KW-0963">Cytoplasm</keyword>
<sequence length="1207" mass="133950">MSLSGGMGYGSGRSGGGGGVRMSSSQMSFSSGGGGGGGGGGFGFGSSGGGGFGFGSGGFNLGDAGDLPISANEKATMQNLNDRLASYLEKVRALEKANADLELKIRQFLESKTSPSARDYSGYEATIRELQGKIQDATSVNGSIYLSIDNAKLAADDFRVKFENELAMRMSVEADIAGLRRVLDELTMARSDLEMQIEGLKEELIFLKKNHEEELLAMRAQMSGQVHVEVDAAPQEDLTKVLEDMREQYEMAAAKSKKELESWFEQKAAPLKQEVASSIETVQTSKTEMSDLRRTLQGLEIELQSQLSMKASLEQTLMDTENRYSMQLCSLQMQVTSLEEQLMQLRCDMERQSQEYQMLLDIKTRLEMEIAEYRRLLDGEGCSMQVSGSSSTSTSPHPPKQRRLPPAHPPGSSQTPQPRLLKARSPWDMAGLLCGTKRRKQVSDLQEEGKNAINASLQPPTMQVLPEDTLLEENAERTMLDPTSRDIPKFKDLLMVLIDWVNMELVEDRIIVKDLEEDLYDGQVLQKLFEKLSGRRLNVAEVTQSEVGQKQKLQTVLEAVNEMLRPHGWAIEWSVEAIHSKSLVAIVFLLVALVVHFQAPIRLPEQVSVQVVVVKKREGILQTSRVTKELTSTTEMMMGRFERDAFDTLLDHAPDKLNVVKKSLITFVNKHLNKLNLEVTELESQFADGVYLVLLMGLLEDYFIPLHNFFLTPESFEQKVHNVSFAFELMQDGGLRKPKARPEDVVNLKLKSTLRVLYNLFTNYKDADGGNALGACAGVKPQHGRLPLGCDTFTGGHPSKRSSGSNTEGLRSGSGEKMELALGVCFEENREPEDLEILQGETRTIIQPASLKDPKLEKLKEVLVGWINTSLKREHIVVQSLEEDVYDGLVLHHLLGQLSGVHLPVEEIAVTGAAQIRKLEVILEALDQSLGLPETAARKWSVKLIHTRDLLATLHLLVAMVRRFQPDLALTPDVSVEVVLVEVNKSGIRSVKQVEHITESRDLADNSSGVPKKEDPIDELMKLDSHKINTVIQAILHFVNTQVSPLGLHVTDVEKQFADGVILLLLLGQLEGYFVPLCEYHLSPTTKSEMLHNVILALDLLNDRELQVSNVDPQDIVSQDLQATLKVLYVLFKKHKNSEIGIERGLSRLFPDDPPGLLRAESRTGGTALLRRWERRPRASASRAVSSRVSPSLKSPRRSSHGPVTSP</sequence>
<dbReference type="GO" id="GO:0005925">
    <property type="term" value="C:focal adhesion"/>
    <property type="evidence" value="ECO:0007669"/>
    <property type="project" value="TreeGrafter"/>
</dbReference>
<dbReference type="Gene3D" id="1.20.5.170">
    <property type="match status" value="1"/>
</dbReference>
<name>A0A9Q1CVL2_CONCO</name>
<dbReference type="GO" id="GO:0030032">
    <property type="term" value="P:lamellipodium assembly"/>
    <property type="evidence" value="ECO:0007669"/>
    <property type="project" value="TreeGrafter"/>
</dbReference>
<keyword evidence="5" id="KW-0677">Repeat</keyword>
<feature type="compositionally biased region" description="Gly residues" evidence="13">
    <location>
        <begin position="1"/>
        <end position="20"/>
    </location>
</feature>
<dbReference type="Pfam" id="PF00307">
    <property type="entry name" value="CH"/>
    <property type="match status" value="4"/>
</dbReference>
<keyword evidence="10" id="KW-0009">Actin-binding</keyword>
<dbReference type="Gene3D" id="1.20.5.500">
    <property type="entry name" value="Single helix bin"/>
    <property type="match status" value="1"/>
</dbReference>
<evidence type="ECO:0000256" key="4">
    <source>
        <dbReference type="ARBA" id="ARBA00022490"/>
    </source>
</evidence>
<gene>
    <name evidence="16" type="ORF">COCON_G00229930</name>
</gene>
<comment type="similarity">
    <text evidence="3">Belongs to the parvin family.</text>
</comment>
<dbReference type="OrthoDB" id="2441647at2759"/>
<dbReference type="FunFam" id="1.20.5.170:FF:000002">
    <property type="entry name" value="Type I keratin KA11"/>
    <property type="match status" value="1"/>
</dbReference>
<dbReference type="GO" id="GO:0071963">
    <property type="term" value="P:establishment or maintenance of cell polarity regulating cell shape"/>
    <property type="evidence" value="ECO:0007669"/>
    <property type="project" value="TreeGrafter"/>
</dbReference>
<dbReference type="GO" id="GO:0005198">
    <property type="term" value="F:structural molecule activity"/>
    <property type="evidence" value="ECO:0007669"/>
    <property type="project" value="InterPro"/>
</dbReference>
<evidence type="ECO:0000256" key="2">
    <source>
        <dbReference type="ARBA" id="ARBA00004245"/>
    </source>
</evidence>
<keyword evidence="8" id="KW-0130">Cell adhesion</keyword>
<evidence type="ECO:0000256" key="6">
    <source>
        <dbReference type="ARBA" id="ARBA00022744"/>
    </source>
</evidence>
<dbReference type="SUPFAM" id="SSF64593">
    <property type="entry name" value="Intermediate filament protein, coiled coil region"/>
    <property type="match status" value="2"/>
</dbReference>
<dbReference type="GO" id="GO:0030036">
    <property type="term" value="P:actin cytoskeleton organization"/>
    <property type="evidence" value="ECO:0007669"/>
    <property type="project" value="InterPro"/>
</dbReference>
<evidence type="ECO:0000313" key="16">
    <source>
        <dbReference type="EMBL" id="KAJ8249777.1"/>
    </source>
</evidence>
<evidence type="ECO:0000256" key="12">
    <source>
        <dbReference type="SAM" id="Coils"/>
    </source>
</evidence>
<feature type="region of interest" description="Disordered" evidence="13">
    <location>
        <begin position="1169"/>
        <end position="1207"/>
    </location>
</feature>
<dbReference type="PANTHER" id="PTHR12114">
    <property type="entry name" value="PARVIN"/>
    <property type="match status" value="1"/>
</dbReference>
<dbReference type="GO" id="GO:0015629">
    <property type="term" value="C:actin cytoskeleton"/>
    <property type="evidence" value="ECO:0007669"/>
    <property type="project" value="TreeGrafter"/>
</dbReference>
<evidence type="ECO:0000256" key="8">
    <source>
        <dbReference type="ARBA" id="ARBA00022889"/>
    </source>
</evidence>
<evidence type="ECO:0000256" key="10">
    <source>
        <dbReference type="ARBA" id="ARBA00023203"/>
    </source>
</evidence>
<dbReference type="GO" id="GO:0034446">
    <property type="term" value="P:substrate adhesion-dependent cell spreading"/>
    <property type="evidence" value="ECO:0007669"/>
    <property type="project" value="TreeGrafter"/>
</dbReference>
<dbReference type="FunFam" id="1.20.5.1160:FF:000002">
    <property type="entry name" value="Type I keratin 10"/>
    <property type="match status" value="1"/>
</dbReference>
<dbReference type="Gene3D" id="1.20.5.1160">
    <property type="entry name" value="Vasodilator-stimulated phosphoprotein"/>
    <property type="match status" value="1"/>
</dbReference>
<evidence type="ECO:0000256" key="1">
    <source>
        <dbReference type="ARBA" id="ARBA00004216"/>
    </source>
</evidence>
<evidence type="ECO:0000313" key="17">
    <source>
        <dbReference type="Proteomes" id="UP001152803"/>
    </source>
</evidence>
<dbReference type="GO" id="GO:0003779">
    <property type="term" value="F:actin binding"/>
    <property type="evidence" value="ECO:0007669"/>
    <property type="project" value="UniProtKB-KW"/>
</dbReference>
<dbReference type="PANTHER" id="PTHR12114:SF7">
    <property type="entry name" value="BETA-PARVIN"/>
    <property type="match status" value="1"/>
</dbReference>
<dbReference type="InterPro" id="IPR039008">
    <property type="entry name" value="IF_rod_dom"/>
</dbReference>
<keyword evidence="11" id="KW-0206">Cytoskeleton</keyword>
<feature type="compositionally biased region" description="Low complexity" evidence="13">
    <location>
        <begin position="21"/>
        <end position="30"/>
    </location>
</feature>
<evidence type="ECO:0000256" key="13">
    <source>
        <dbReference type="SAM" id="MobiDB-lite"/>
    </source>
</evidence>
<protein>
    <submittedName>
        <fullName evidence="16">Uncharacterized protein</fullName>
    </submittedName>
</protein>
<dbReference type="FunFam" id="1.20.5.500:FF:000001">
    <property type="entry name" value="Type II keratin 23"/>
    <property type="match status" value="1"/>
</dbReference>
<comment type="caution">
    <text evidence="16">The sequence shown here is derived from an EMBL/GenBank/DDBJ whole genome shotgun (WGS) entry which is preliminary data.</text>
</comment>
<reference evidence="16" key="1">
    <citation type="journal article" date="2023" name="Science">
        <title>Genome structures resolve the early diversification of teleost fishes.</title>
        <authorList>
            <person name="Parey E."/>
            <person name="Louis A."/>
            <person name="Montfort J."/>
            <person name="Bouchez O."/>
            <person name="Roques C."/>
            <person name="Iampietro C."/>
            <person name="Lluch J."/>
            <person name="Castinel A."/>
            <person name="Donnadieu C."/>
            <person name="Desvignes T."/>
            <person name="Floi Bucao C."/>
            <person name="Jouanno E."/>
            <person name="Wen M."/>
            <person name="Mejri S."/>
            <person name="Dirks R."/>
            <person name="Jansen H."/>
            <person name="Henkel C."/>
            <person name="Chen W.J."/>
            <person name="Zahm M."/>
            <person name="Cabau C."/>
            <person name="Klopp C."/>
            <person name="Thompson A.W."/>
            <person name="Robinson-Rechavi M."/>
            <person name="Braasch I."/>
            <person name="Lecointre G."/>
            <person name="Bobe J."/>
            <person name="Postlethwait J.H."/>
            <person name="Berthelot C."/>
            <person name="Roest Crollius H."/>
            <person name="Guiguen Y."/>
        </authorList>
    </citation>
    <scope>NUCLEOTIDE SEQUENCE</scope>
    <source>
        <strain evidence="16">Concon-B</strain>
    </source>
</reference>
<comment type="subcellular location">
    <subcellularLocation>
        <location evidence="2">Cytoplasm</location>
        <location evidence="2">Cytoskeleton</location>
    </subcellularLocation>
    <subcellularLocation>
        <location evidence="1">Cytoplasm</location>
        <location evidence="1">Myofibril</location>
        <location evidence="1">Sarcomere</location>
        <location evidence="1">Z line</location>
    </subcellularLocation>
</comment>
<dbReference type="SMART" id="SM01391">
    <property type="entry name" value="Filament"/>
    <property type="match status" value="1"/>
</dbReference>
<feature type="domain" description="Calponin-homology (CH)" evidence="14">
    <location>
        <begin position="1029"/>
        <end position="1136"/>
    </location>
</feature>
<dbReference type="FunFam" id="1.10.418.10:FF:000011">
    <property type="entry name" value="Parvin, beta"/>
    <property type="match status" value="2"/>
</dbReference>